<dbReference type="InterPro" id="IPR007801">
    <property type="entry name" value="MbnB/TglH/ChrH"/>
</dbReference>
<evidence type="ECO:0000313" key="4">
    <source>
        <dbReference type="Proteomes" id="UP000277007"/>
    </source>
</evidence>
<dbReference type="OrthoDB" id="9763101at2"/>
<dbReference type="Gene3D" id="3.20.20.150">
    <property type="entry name" value="Divalent-metal-dependent TIM barrel enzymes"/>
    <property type="match status" value="1"/>
</dbReference>
<dbReference type="EMBL" id="RXMA01000013">
    <property type="protein sequence ID" value="RTR18929.1"/>
    <property type="molecule type" value="Genomic_DNA"/>
</dbReference>
<dbReference type="PANTHER" id="PTHR42194:SF1">
    <property type="entry name" value="UPF0276 PROTEIN HI_1600"/>
    <property type="match status" value="1"/>
</dbReference>
<gene>
    <name evidence="3" type="ORF">EJ903_14940</name>
</gene>
<keyword evidence="4" id="KW-1185">Reference proteome</keyword>
<comment type="caution">
    <text evidence="3">The sequence shown here is derived from an EMBL/GenBank/DDBJ whole genome shotgun (WGS) entry which is preliminary data.</text>
</comment>
<organism evidence="3 4">
    <name type="scientific">Azospirillum griseum</name>
    <dbReference type="NCBI Taxonomy" id="2496639"/>
    <lineage>
        <taxon>Bacteria</taxon>
        <taxon>Pseudomonadati</taxon>
        <taxon>Pseudomonadota</taxon>
        <taxon>Alphaproteobacteria</taxon>
        <taxon>Rhodospirillales</taxon>
        <taxon>Azospirillaceae</taxon>
        <taxon>Azospirillum</taxon>
    </lineage>
</organism>
<feature type="region of interest" description="Disordered" evidence="2">
    <location>
        <begin position="296"/>
        <end position="323"/>
    </location>
</feature>
<name>A0A431VFD4_9PROT</name>
<sequence>MPFRTAHAAALVRPTDRAADHPAPPPALAGIGLKARHAALLLDSRPPVAFLEIHAENYMGAGGPPHRWLAALREHYPVTVHGVGLSLGGATPLDEDHLDALARVVERSRPALVSEHLAWSQSDGVHLNDLLPIPYTPATLAHVAARIDRVQERLRRPILIENPSAYIRYANSPIPEAEFLAELTRRTGCGILLDVNNLFVCAHNIGADPLTYLDAIPAGAVGEYHLAGHHHRRFPDGTSLRIDDHGSRVIPEVWALYRAAVARIGARPTLIEWDSDIPPLDVLCDEAARADAEAAAAETAAAETGAALATPTPTPEVRDAVGA</sequence>
<dbReference type="SUPFAM" id="SSF51658">
    <property type="entry name" value="Xylose isomerase-like"/>
    <property type="match status" value="1"/>
</dbReference>
<dbReference type="Proteomes" id="UP000277007">
    <property type="component" value="Unassembled WGS sequence"/>
</dbReference>
<dbReference type="InterPro" id="IPR036237">
    <property type="entry name" value="Xyl_isomerase-like_sf"/>
</dbReference>
<dbReference type="HAMAP" id="MF_00697">
    <property type="entry name" value="UPF0276"/>
    <property type="match status" value="1"/>
</dbReference>
<proteinExistence type="inferred from homology"/>
<dbReference type="Pfam" id="PF05114">
    <property type="entry name" value="MbnB_TglH_ChrH"/>
    <property type="match status" value="1"/>
</dbReference>
<dbReference type="AlphaFoldDB" id="A0A431VFD4"/>
<evidence type="ECO:0000256" key="2">
    <source>
        <dbReference type="SAM" id="MobiDB-lite"/>
    </source>
</evidence>
<accession>A0A431VFD4</accession>
<dbReference type="PANTHER" id="PTHR42194">
    <property type="entry name" value="UPF0276 PROTEIN HI_1600"/>
    <property type="match status" value="1"/>
</dbReference>
<feature type="compositionally biased region" description="Low complexity" evidence="2">
    <location>
        <begin position="296"/>
        <end position="311"/>
    </location>
</feature>
<dbReference type="RefSeq" id="WP_126616813.1">
    <property type="nucleotide sequence ID" value="NZ_JBHUCY010000038.1"/>
</dbReference>
<comment type="similarity">
    <text evidence="1">Belongs to the UPF0276 family.</text>
</comment>
<evidence type="ECO:0000256" key="1">
    <source>
        <dbReference type="HAMAP-Rule" id="MF_00697"/>
    </source>
</evidence>
<reference evidence="3 4" key="1">
    <citation type="submission" date="2018-12" db="EMBL/GenBank/DDBJ databases">
        <authorList>
            <person name="Yang Y."/>
        </authorList>
    </citation>
    <scope>NUCLEOTIDE SEQUENCE [LARGE SCALE GENOMIC DNA]</scope>
    <source>
        <strain evidence="3 4">L-25-5w-1</strain>
    </source>
</reference>
<dbReference type="NCBIfam" id="NF003818">
    <property type="entry name" value="PRK05409.1"/>
    <property type="match status" value="1"/>
</dbReference>
<protein>
    <recommendedName>
        <fullName evidence="1">UPF0276 protein EJ903_14940</fullName>
    </recommendedName>
</protein>
<evidence type="ECO:0000313" key="3">
    <source>
        <dbReference type="EMBL" id="RTR18929.1"/>
    </source>
</evidence>